<reference evidence="2" key="1">
    <citation type="submission" date="2023-05" db="EMBL/GenBank/DDBJ databases">
        <authorList>
            <person name="Stuckert A."/>
        </authorList>
    </citation>
    <scope>NUCLEOTIDE SEQUENCE</scope>
</reference>
<comment type="caution">
    <text evidence="2">The sequence shown here is derived from an EMBL/GenBank/DDBJ whole genome shotgun (WGS) entry which is preliminary data.</text>
</comment>
<protein>
    <submittedName>
        <fullName evidence="2">Uncharacterized protein</fullName>
    </submittedName>
</protein>
<gene>
    <name evidence="2" type="ORF">SPARVUS_LOCUS102235</name>
</gene>
<name>A0ABN9A9F0_9NEOB</name>
<sequence>MRPHRTGHFSVEPHICAVSLRTPGPVLTHLPPNESPICPEKKKV</sequence>
<dbReference type="EMBL" id="CATNWA010000037">
    <property type="protein sequence ID" value="CAI9532087.1"/>
    <property type="molecule type" value="Genomic_DNA"/>
</dbReference>
<keyword evidence="3" id="KW-1185">Reference proteome</keyword>
<evidence type="ECO:0000313" key="3">
    <source>
        <dbReference type="Proteomes" id="UP001162483"/>
    </source>
</evidence>
<dbReference type="Proteomes" id="UP001162483">
    <property type="component" value="Unassembled WGS sequence"/>
</dbReference>
<organism evidence="2 3">
    <name type="scientific">Staurois parvus</name>
    <dbReference type="NCBI Taxonomy" id="386267"/>
    <lineage>
        <taxon>Eukaryota</taxon>
        <taxon>Metazoa</taxon>
        <taxon>Chordata</taxon>
        <taxon>Craniata</taxon>
        <taxon>Vertebrata</taxon>
        <taxon>Euteleostomi</taxon>
        <taxon>Amphibia</taxon>
        <taxon>Batrachia</taxon>
        <taxon>Anura</taxon>
        <taxon>Neobatrachia</taxon>
        <taxon>Ranoidea</taxon>
        <taxon>Ranidae</taxon>
        <taxon>Staurois</taxon>
    </lineage>
</organism>
<evidence type="ECO:0000256" key="1">
    <source>
        <dbReference type="SAM" id="MobiDB-lite"/>
    </source>
</evidence>
<evidence type="ECO:0000313" key="2">
    <source>
        <dbReference type="EMBL" id="CAI9532087.1"/>
    </source>
</evidence>
<proteinExistence type="predicted"/>
<feature type="region of interest" description="Disordered" evidence="1">
    <location>
        <begin position="24"/>
        <end position="44"/>
    </location>
</feature>
<accession>A0ABN9A9F0</accession>